<evidence type="ECO:0000313" key="1">
    <source>
        <dbReference type="EnsemblPlants" id="AVESA.00010b.r2.2AG0217640.1.CDS"/>
    </source>
</evidence>
<dbReference type="Proteomes" id="UP001732700">
    <property type="component" value="Chromosome 2A"/>
</dbReference>
<evidence type="ECO:0000313" key="2">
    <source>
        <dbReference type="Proteomes" id="UP001732700"/>
    </source>
</evidence>
<organism evidence="1 2">
    <name type="scientific">Avena sativa</name>
    <name type="common">Oat</name>
    <dbReference type="NCBI Taxonomy" id="4498"/>
    <lineage>
        <taxon>Eukaryota</taxon>
        <taxon>Viridiplantae</taxon>
        <taxon>Streptophyta</taxon>
        <taxon>Embryophyta</taxon>
        <taxon>Tracheophyta</taxon>
        <taxon>Spermatophyta</taxon>
        <taxon>Magnoliopsida</taxon>
        <taxon>Liliopsida</taxon>
        <taxon>Poales</taxon>
        <taxon>Poaceae</taxon>
        <taxon>BOP clade</taxon>
        <taxon>Pooideae</taxon>
        <taxon>Poodae</taxon>
        <taxon>Poeae</taxon>
        <taxon>Poeae Chloroplast Group 1 (Aveneae type)</taxon>
        <taxon>Aveninae</taxon>
        <taxon>Avena</taxon>
    </lineage>
</organism>
<accession>A0ACD5U9X3</accession>
<protein>
    <submittedName>
        <fullName evidence="1">Uncharacterized protein</fullName>
    </submittedName>
</protein>
<keyword evidence="2" id="KW-1185">Reference proteome</keyword>
<proteinExistence type="predicted"/>
<reference evidence="1" key="1">
    <citation type="submission" date="2021-05" db="EMBL/GenBank/DDBJ databases">
        <authorList>
            <person name="Scholz U."/>
            <person name="Mascher M."/>
            <person name="Fiebig A."/>
        </authorList>
    </citation>
    <scope>NUCLEOTIDE SEQUENCE [LARGE SCALE GENOMIC DNA]</scope>
</reference>
<name>A0ACD5U9X3_AVESA</name>
<dbReference type="EnsemblPlants" id="AVESA.00010b.r2.2AG0217640.1">
    <property type="protein sequence ID" value="AVESA.00010b.r2.2AG0217640.1.CDS"/>
    <property type="gene ID" value="AVESA.00010b.r2.2AG0217640"/>
</dbReference>
<reference evidence="1" key="2">
    <citation type="submission" date="2025-09" db="UniProtKB">
        <authorList>
            <consortium name="EnsemblPlants"/>
        </authorList>
    </citation>
    <scope>IDENTIFICATION</scope>
</reference>
<sequence length="339" mass="38898">MGQGITDEDRFEVCGPKHMMSGVIDWNNEEHRRCIAACLVKACYVMEKDMALASPWSESFGFRMDTLFFTDSSVINHKEYLTYGAVFELMEPACGPSSAPKYVVAFRGTMLFHANTLTDLVQNTLLLFNAQTEYTRFKETHSHVDDLIRGLSSGSVWLVGHSLGASLALEIGRTMMLEKGLKIPTFLFNPPHISPAPVINGILSEENKTRLYTGSYTVKFALANILPWHRKRTKKMFEQLGPWVPELYINPADWICQGFMDYFVERQLMAANHPRFASTAARTSYRDILFFRKLRPQLLPSASLWTNWNDGMDPHGLRQWWKPDCDLRLKYMRCVYPLS</sequence>